<dbReference type="Pfam" id="PF16082">
    <property type="entry name" value="Phage_holin_2_4"/>
    <property type="match status" value="1"/>
</dbReference>
<gene>
    <name evidence="2" type="ORF">RFH47_13120</name>
</gene>
<evidence type="ECO:0000313" key="2">
    <source>
        <dbReference type="EMBL" id="MDQ8936659.1"/>
    </source>
</evidence>
<evidence type="ECO:0000313" key="3">
    <source>
        <dbReference type="Proteomes" id="UP001243844"/>
    </source>
</evidence>
<keyword evidence="1" id="KW-1133">Transmembrane helix</keyword>
<name>A0AAW8JBQ9_9GAMM</name>
<comment type="caution">
    <text evidence="2">The sequence shown here is derived from an EMBL/GenBank/DDBJ whole genome shotgun (WGS) entry which is preliminary data.</text>
</comment>
<evidence type="ECO:0000256" key="1">
    <source>
        <dbReference type="SAM" id="Phobius"/>
    </source>
</evidence>
<dbReference type="RefSeq" id="WP_308975327.1">
    <property type="nucleotide sequence ID" value="NZ_JAVIDL010000029.1"/>
</dbReference>
<keyword evidence="1" id="KW-0812">Transmembrane</keyword>
<reference evidence="2" key="1">
    <citation type="submission" date="2023-08" db="EMBL/GenBank/DDBJ databases">
        <title>Emergence of clinically-relevant ST2 carbapenem-resistant Acinetobacter baumannii strains in hospital sewages in Zhejiang, East of China.</title>
        <authorList>
            <person name="Kaichao C."/>
            <person name="Zhang R."/>
        </authorList>
    </citation>
    <scope>NUCLEOTIDE SEQUENCE</scope>
    <source>
        <strain evidence="2">M-RB-37</strain>
    </source>
</reference>
<organism evidence="2 3">
    <name type="scientific">Acinetobacter rudis</name>
    <dbReference type="NCBI Taxonomy" id="632955"/>
    <lineage>
        <taxon>Bacteria</taxon>
        <taxon>Pseudomonadati</taxon>
        <taxon>Pseudomonadota</taxon>
        <taxon>Gammaproteobacteria</taxon>
        <taxon>Moraxellales</taxon>
        <taxon>Moraxellaceae</taxon>
        <taxon>Acinetobacter</taxon>
    </lineage>
</organism>
<keyword evidence="1" id="KW-0472">Membrane</keyword>
<accession>A0AAW8JBQ9</accession>
<protein>
    <submittedName>
        <fullName evidence="2">Holin</fullName>
    </submittedName>
</protein>
<dbReference type="Proteomes" id="UP001243844">
    <property type="component" value="Unassembled WGS sequence"/>
</dbReference>
<proteinExistence type="predicted"/>
<dbReference type="EMBL" id="JAVIDL010000029">
    <property type="protein sequence ID" value="MDQ8936659.1"/>
    <property type="molecule type" value="Genomic_DNA"/>
</dbReference>
<sequence length="83" mass="8956">MSETSAAAEASVAAIGSKATLTGGATSAAGFFMGINWIGWIGVGVAVLGLLINFYFSYQRDRRERREHLARMKQIEGECDVKD</sequence>
<dbReference type="InterPro" id="IPR032124">
    <property type="entry name" value="Phage_F116_holin"/>
</dbReference>
<dbReference type="AlphaFoldDB" id="A0AAW8JBQ9"/>
<feature type="transmembrane region" description="Helical" evidence="1">
    <location>
        <begin position="37"/>
        <end position="56"/>
    </location>
</feature>